<keyword evidence="3" id="KW-0663">Pyridoxal phosphate</keyword>
<name>A0ABV9B595_9ACTN</name>
<evidence type="ECO:0000313" key="5">
    <source>
        <dbReference type="EMBL" id="MFC4507428.1"/>
    </source>
</evidence>
<evidence type="ECO:0000259" key="4">
    <source>
        <dbReference type="Pfam" id="PF00464"/>
    </source>
</evidence>
<evidence type="ECO:0000256" key="2">
    <source>
        <dbReference type="ARBA" id="ARBA00006376"/>
    </source>
</evidence>
<dbReference type="Gene3D" id="3.40.640.10">
    <property type="entry name" value="Type I PLP-dependent aspartate aminotransferase-like (Major domain)"/>
    <property type="match status" value="1"/>
</dbReference>
<dbReference type="EMBL" id="JBHSFK010000056">
    <property type="protein sequence ID" value="MFC4507428.1"/>
    <property type="molecule type" value="Genomic_DNA"/>
</dbReference>
<protein>
    <recommendedName>
        <fullName evidence="4">Serine hydroxymethyltransferase-like domain-containing protein</fullName>
    </recommendedName>
</protein>
<dbReference type="InterPro" id="IPR039429">
    <property type="entry name" value="SHMT-like_dom"/>
</dbReference>
<keyword evidence="6" id="KW-1185">Reference proteome</keyword>
<gene>
    <name evidence="5" type="ORF">ACFPIH_49865</name>
</gene>
<dbReference type="PANTHER" id="PTHR11680:SF35">
    <property type="entry name" value="SERINE HYDROXYMETHYLTRANSFERASE 1"/>
    <property type="match status" value="1"/>
</dbReference>
<comment type="caution">
    <text evidence="5">The sequence shown here is derived from an EMBL/GenBank/DDBJ whole genome shotgun (WGS) entry which is preliminary data.</text>
</comment>
<comment type="similarity">
    <text evidence="2">Belongs to the SHMT family.</text>
</comment>
<dbReference type="InterPro" id="IPR015422">
    <property type="entry name" value="PyrdxlP-dep_Trfase_small"/>
</dbReference>
<dbReference type="Proteomes" id="UP001595839">
    <property type="component" value="Unassembled WGS sequence"/>
</dbReference>
<organism evidence="5 6">
    <name type="scientific">Streptomyces vulcanius</name>
    <dbReference type="NCBI Taxonomy" id="1441876"/>
    <lineage>
        <taxon>Bacteria</taxon>
        <taxon>Bacillati</taxon>
        <taxon>Actinomycetota</taxon>
        <taxon>Actinomycetes</taxon>
        <taxon>Kitasatosporales</taxon>
        <taxon>Streptomycetaceae</taxon>
        <taxon>Streptomyces</taxon>
    </lineage>
</organism>
<dbReference type="InterPro" id="IPR015424">
    <property type="entry name" value="PyrdxlP-dep_Trfase"/>
</dbReference>
<dbReference type="PANTHER" id="PTHR11680">
    <property type="entry name" value="SERINE HYDROXYMETHYLTRANSFERASE"/>
    <property type="match status" value="1"/>
</dbReference>
<dbReference type="SUPFAM" id="SSF53383">
    <property type="entry name" value="PLP-dependent transferases"/>
    <property type="match status" value="1"/>
</dbReference>
<dbReference type="Gene3D" id="3.90.1150.10">
    <property type="entry name" value="Aspartate Aminotransferase, domain 1"/>
    <property type="match status" value="1"/>
</dbReference>
<comment type="cofactor">
    <cofactor evidence="1">
        <name>pyridoxal 5'-phosphate</name>
        <dbReference type="ChEBI" id="CHEBI:597326"/>
    </cofactor>
</comment>
<evidence type="ECO:0000256" key="1">
    <source>
        <dbReference type="ARBA" id="ARBA00001933"/>
    </source>
</evidence>
<sequence length="385" mass="42481">MLKQHETSRLDSLNLIVSENRMTERAMRPLGSDIAQRYAADFYHGTAAAQEITEYATNLAREVFDARYANLSPISGNMSLLAVVFALSEVNDHVGRIPPFFPGGGYPLDYAVFDRQPLPLPFSDKNWQVDLDAAVSLLEKVQPPLVVLGSSIVTYPMPVREISEVVHAYGGLVAYDGSHSLGLIAGGQYQDPLREGADLLLGSTHKTFPGPQGGVILTNNEEIHKRVEVLSNFRPLNGPTLICNPHLARIASTGMVLEETDWRHYAKRVVENARAIAASLQEEGIPLRGVTAENFPELTYCHQVLPDIPLEDARRLRDRLGRHGINVDGFLRLGVSEITRLGFTVEECVELGGLIAALLANENEVPRGVDQRIQELIETHREVVL</sequence>
<dbReference type="Pfam" id="PF00464">
    <property type="entry name" value="SHMT"/>
    <property type="match status" value="1"/>
</dbReference>
<proteinExistence type="inferred from homology"/>
<accession>A0ABV9B595</accession>
<evidence type="ECO:0000313" key="6">
    <source>
        <dbReference type="Proteomes" id="UP001595839"/>
    </source>
</evidence>
<dbReference type="RefSeq" id="WP_381182026.1">
    <property type="nucleotide sequence ID" value="NZ_JBHSFK010000056.1"/>
</dbReference>
<reference evidence="6" key="1">
    <citation type="journal article" date="2019" name="Int. J. Syst. Evol. Microbiol.">
        <title>The Global Catalogue of Microorganisms (GCM) 10K type strain sequencing project: providing services to taxonomists for standard genome sequencing and annotation.</title>
        <authorList>
            <consortium name="The Broad Institute Genomics Platform"/>
            <consortium name="The Broad Institute Genome Sequencing Center for Infectious Disease"/>
            <person name="Wu L."/>
            <person name="Ma J."/>
        </authorList>
    </citation>
    <scope>NUCLEOTIDE SEQUENCE [LARGE SCALE GENOMIC DNA]</scope>
    <source>
        <strain evidence="6">CGMCC 4.7177</strain>
    </source>
</reference>
<evidence type="ECO:0000256" key="3">
    <source>
        <dbReference type="ARBA" id="ARBA00022898"/>
    </source>
</evidence>
<dbReference type="InterPro" id="IPR015421">
    <property type="entry name" value="PyrdxlP-dep_Trfase_major"/>
</dbReference>
<dbReference type="InterPro" id="IPR049943">
    <property type="entry name" value="Ser_HO-MeTrfase-like"/>
</dbReference>
<feature type="domain" description="Serine hydroxymethyltransferase-like" evidence="4">
    <location>
        <begin position="3"/>
        <end position="287"/>
    </location>
</feature>